<dbReference type="Pfam" id="PF17906">
    <property type="entry name" value="HTH_48"/>
    <property type="match status" value="1"/>
</dbReference>
<organism evidence="2 3">
    <name type="scientific">Eumeta variegata</name>
    <name type="common">Bagworm moth</name>
    <name type="synonym">Eumeta japonica</name>
    <dbReference type="NCBI Taxonomy" id="151549"/>
    <lineage>
        <taxon>Eukaryota</taxon>
        <taxon>Metazoa</taxon>
        <taxon>Ecdysozoa</taxon>
        <taxon>Arthropoda</taxon>
        <taxon>Hexapoda</taxon>
        <taxon>Insecta</taxon>
        <taxon>Pterygota</taxon>
        <taxon>Neoptera</taxon>
        <taxon>Endopterygota</taxon>
        <taxon>Lepidoptera</taxon>
        <taxon>Glossata</taxon>
        <taxon>Ditrysia</taxon>
        <taxon>Tineoidea</taxon>
        <taxon>Psychidae</taxon>
        <taxon>Oiketicinae</taxon>
        <taxon>Eumeta</taxon>
    </lineage>
</organism>
<dbReference type="GO" id="GO:0000729">
    <property type="term" value="P:DNA double-strand break processing"/>
    <property type="evidence" value="ECO:0007669"/>
    <property type="project" value="TreeGrafter"/>
</dbReference>
<dbReference type="GO" id="GO:0003697">
    <property type="term" value="F:single-stranded DNA binding"/>
    <property type="evidence" value="ECO:0007669"/>
    <property type="project" value="TreeGrafter"/>
</dbReference>
<dbReference type="InterPro" id="IPR052709">
    <property type="entry name" value="Transposase-MT_Hybrid"/>
</dbReference>
<feature type="domain" description="Mos1 transposase HTH" evidence="1">
    <location>
        <begin position="72"/>
        <end position="106"/>
    </location>
</feature>
<dbReference type="GO" id="GO:0035861">
    <property type="term" value="C:site of double-strand break"/>
    <property type="evidence" value="ECO:0007669"/>
    <property type="project" value="TreeGrafter"/>
</dbReference>
<dbReference type="GO" id="GO:0000793">
    <property type="term" value="C:condensed chromosome"/>
    <property type="evidence" value="ECO:0007669"/>
    <property type="project" value="TreeGrafter"/>
</dbReference>
<dbReference type="GO" id="GO:0031297">
    <property type="term" value="P:replication fork processing"/>
    <property type="evidence" value="ECO:0007669"/>
    <property type="project" value="TreeGrafter"/>
</dbReference>
<dbReference type="GO" id="GO:0046975">
    <property type="term" value="F:histone H3K36 methyltransferase activity"/>
    <property type="evidence" value="ECO:0007669"/>
    <property type="project" value="TreeGrafter"/>
</dbReference>
<keyword evidence="3" id="KW-1185">Reference proteome</keyword>
<accession>A0A4C1Z2E7</accession>
<evidence type="ECO:0000313" key="3">
    <source>
        <dbReference type="Proteomes" id="UP000299102"/>
    </source>
</evidence>
<evidence type="ECO:0000259" key="1">
    <source>
        <dbReference type="Pfam" id="PF17906"/>
    </source>
</evidence>
<protein>
    <submittedName>
        <fullName evidence="2">Mariner Mos1 transposase</fullName>
    </submittedName>
</protein>
<dbReference type="EMBL" id="BGZK01001509">
    <property type="protein sequence ID" value="GBP81402.1"/>
    <property type="molecule type" value="Genomic_DNA"/>
</dbReference>
<comment type="caution">
    <text evidence="2">The sequence shown here is derived from an EMBL/GenBank/DDBJ whole genome shotgun (WGS) entry which is preliminary data.</text>
</comment>
<dbReference type="GO" id="GO:0044547">
    <property type="term" value="F:DNA topoisomerase binding"/>
    <property type="evidence" value="ECO:0007669"/>
    <property type="project" value="TreeGrafter"/>
</dbReference>
<dbReference type="PANTHER" id="PTHR46060">
    <property type="entry name" value="MARINER MOS1 TRANSPOSASE-LIKE PROTEIN"/>
    <property type="match status" value="1"/>
</dbReference>
<dbReference type="GO" id="GO:0042800">
    <property type="term" value="F:histone H3K4 methyltransferase activity"/>
    <property type="evidence" value="ECO:0007669"/>
    <property type="project" value="TreeGrafter"/>
</dbReference>
<dbReference type="Gene3D" id="1.10.10.1450">
    <property type="match status" value="1"/>
</dbReference>
<dbReference type="GO" id="GO:0044774">
    <property type="term" value="P:mitotic DNA integrity checkpoint signaling"/>
    <property type="evidence" value="ECO:0007669"/>
    <property type="project" value="TreeGrafter"/>
</dbReference>
<dbReference type="GO" id="GO:0015074">
    <property type="term" value="P:DNA integration"/>
    <property type="evidence" value="ECO:0007669"/>
    <property type="project" value="TreeGrafter"/>
</dbReference>
<dbReference type="Gene3D" id="1.10.10.10">
    <property type="entry name" value="Winged helix-like DNA-binding domain superfamily/Winged helix DNA-binding domain"/>
    <property type="match status" value="1"/>
</dbReference>
<gene>
    <name evidence="2" type="ORF">EVAR_52664_1</name>
</gene>
<dbReference type="InterPro" id="IPR041426">
    <property type="entry name" value="Mos1_HTH"/>
</dbReference>
<dbReference type="InterPro" id="IPR036388">
    <property type="entry name" value="WH-like_DNA-bd_sf"/>
</dbReference>
<evidence type="ECO:0000313" key="2">
    <source>
        <dbReference type="EMBL" id="GBP81402.1"/>
    </source>
</evidence>
<dbReference type="GO" id="GO:0003690">
    <property type="term" value="F:double-stranded DNA binding"/>
    <property type="evidence" value="ECO:0007669"/>
    <property type="project" value="TreeGrafter"/>
</dbReference>
<dbReference type="AlphaFoldDB" id="A0A4C1Z2E7"/>
<dbReference type="GO" id="GO:0005634">
    <property type="term" value="C:nucleus"/>
    <property type="evidence" value="ECO:0007669"/>
    <property type="project" value="TreeGrafter"/>
</dbReference>
<proteinExistence type="predicted"/>
<dbReference type="PANTHER" id="PTHR46060:SF2">
    <property type="entry name" value="HISTONE-LYSINE N-METHYLTRANSFERASE SETMAR"/>
    <property type="match status" value="1"/>
</dbReference>
<dbReference type="OrthoDB" id="8056713at2759"/>
<dbReference type="Proteomes" id="UP000299102">
    <property type="component" value="Unassembled WGS sequence"/>
</dbReference>
<name>A0A4C1Z2E7_EUMVA</name>
<dbReference type="GO" id="GO:0006303">
    <property type="term" value="P:double-strand break repair via nonhomologous end joining"/>
    <property type="evidence" value="ECO:0007669"/>
    <property type="project" value="TreeGrafter"/>
</dbReference>
<sequence>MGHRNSHSLNEMEHRELLLRVRTLLECGSLPVEPAHFCGVAKLTTTTLSHTLIDHRQHPHRSDGTVDPPAQLGGSAAEEHRLLVEAYNEAALCERTCREWFHKFKNSDFDVEGKDRSGCPKIYEDAELEEFLEGDSFQTQKELALTLEVT</sequence>
<dbReference type="GO" id="GO:0000014">
    <property type="term" value="F:single-stranded DNA endodeoxyribonuclease activity"/>
    <property type="evidence" value="ECO:0007669"/>
    <property type="project" value="TreeGrafter"/>
</dbReference>
<reference evidence="2 3" key="1">
    <citation type="journal article" date="2019" name="Commun. Biol.">
        <title>The bagworm genome reveals a unique fibroin gene that provides high tensile strength.</title>
        <authorList>
            <person name="Kono N."/>
            <person name="Nakamura H."/>
            <person name="Ohtoshi R."/>
            <person name="Tomita M."/>
            <person name="Numata K."/>
            <person name="Arakawa K."/>
        </authorList>
    </citation>
    <scope>NUCLEOTIDE SEQUENCE [LARGE SCALE GENOMIC DNA]</scope>
</reference>